<name>A0A8E2F577_9PEZI</name>
<evidence type="ECO:0000256" key="1">
    <source>
        <dbReference type="SAM" id="MobiDB-lite"/>
    </source>
</evidence>
<reference evidence="2 3" key="1">
    <citation type="journal article" date="2016" name="Nat. Commun.">
        <title>Ectomycorrhizal ecology is imprinted in the genome of the dominant symbiotic fungus Cenococcum geophilum.</title>
        <authorList>
            <consortium name="DOE Joint Genome Institute"/>
            <person name="Peter M."/>
            <person name="Kohler A."/>
            <person name="Ohm R.A."/>
            <person name="Kuo A."/>
            <person name="Krutzmann J."/>
            <person name="Morin E."/>
            <person name="Arend M."/>
            <person name="Barry K.W."/>
            <person name="Binder M."/>
            <person name="Choi C."/>
            <person name="Clum A."/>
            <person name="Copeland A."/>
            <person name="Grisel N."/>
            <person name="Haridas S."/>
            <person name="Kipfer T."/>
            <person name="LaButti K."/>
            <person name="Lindquist E."/>
            <person name="Lipzen A."/>
            <person name="Maire R."/>
            <person name="Meier B."/>
            <person name="Mihaltcheva S."/>
            <person name="Molinier V."/>
            <person name="Murat C."/>
            <person name="Poggeler S."/>
            <person name="Quandt C.A."/>
            <person name="Sperisen C."/>
            <person name="Tritt A."/>
            <person name="Tisserant E."/>
            <person name="Crous P.W."/>
            <person name="Henrissat B."/>
            <person name="Nehls U."/>
            <person name="Egli S."/>
            <person name="Spatafora J.W."/>
            <person name="Grigoriev I.V."/>
            <person name="Martin F.M."/>
        </authorList>
    </citation>
    <scope>NUCLEOTIDE SEQUENCE [LARGE SCALE GENOMIC DNA]</scope>
    <source>
        <strain evidence="2 3">CBS 207.34</strain>
    </source>
</reference>
<sequence>MAWDVFKDVAKLKCYGLEKIKPRQAPAINEMANPNALAWLGGLTPQFGGLQASIWKKGPLRFRNRPSVACAQGSHPSASTSVQHPRASTSTSIHQNPPARAVHAVQLPNCRLNSTLLRDNIVRPWGLENTNEALTLPSGDRLQHENDGVSGSDGWHERDGWDALLY</sequence>
<evidence type="ECO:0000313" key="2">
    <source>
        <dbReference type="EMBL" id="OCL10183.1"/>
    </source>
</evidence>
<feature type="compositionally biased region" description="Polar residues" evidence="1">
    <location>
        <begin position="74"/>
        <end position="94"/>
    </location>
</feature>
<feature type="region of interest" description="Disordered" evidence="1">
    <location>
        <begin position="69"/>
        <end position="94"/>
    </location>
</feature>
<proteinExistence type="predicted"/>
<dbReference type="Proteomes" id="UP000250140">
    <property type="component" value="Unassembled WGS sequence"/>
</dbReference>
<keyword evidence="3" id="KW-1185">Reference proteome</keyword>
<dbReference type="EMBL" id="KV749297">
    <property type="protein sequence ID" value="OCL10183.1"/>
    <property type="molecule type" value="Genomic_DNA"/>
</dbReference>
<accession>A0A8E2F577</accession>
<dbReference type="AlphaFoldDB" id="A0A8E2F577"/>
<gene>
    <name evidence="2" type="ORF">AOQ84DRAFT_375138</name>
</gene>
<protein>
    <submittedName>
        <fullName evidence="2">Uncharacterized protein</fullName>
    </submittedName>
</protein>
<evidence type="ECO:0000313" key="3">
    <source>
        <dbReference type="Proteomes" id="UP000250140"/>
    </source>
</evidence>
<organism evidence="2 3">
    <name type="scientific">Glonium stellatum</name>
    <dbReference type="NCBI Taxonomy" id="574774"/>
    <lineage>
        <taxon>Eukaryota</taxon>
        <taxon>Fungi</taxon>
        <taxon>Dikarya</taxon>
        <taxon>Ascomycota</taxon>
        <taxon>Pezizomycotina</taxon>
        <taxon>Dothideomycetes</taxon>
        <taxon>Pleosporomycetidae</taxon>
        <taxon>Gloniales</taxon>
        <taxon>Gloniaceae</taxon>
        <taxon>Glonium</taxon>
    </lineage>
</organism>